<dbReference type="OrthoDB" id="6019793at2759"/>
<evidence type="ECO:0000256" key="4">
    <source>
        <dbReference type="ARBA" id="ARBA00022679"/>
    </source>
</evidence>
<dbReference type="InterPro" id="IPR008271">
    <property type="entry name" value="Ser/Thr_kinase_AS"/>
</dbReference>
<keyword evidence="4" id="KW-0808">Transferase</keyword>
<dbReference type="GO" id="GO:0030866">
    <property type="term" value="P:cortical actin cytoskeleton organization"/>
    <property type="evidence" value="ECO:0007669"/>
    <property type="project" value="TreeGrafter"/>
</dbReference>
<dbReference type="InterPro" id="IPR000719">
    <property type="entry name" value="Prot_kinase_dom"/>
</dbReference>
<dbReference type="EC" id="2.7.11.1" evidence="1"/>
<dbReference type="SUPFAM" id="SSF56112">
    <property type="entry name" value="Protein kinase-like (PK-like)"/>
    <property type="match status" value="1"/>
</dbReference>
<keyword evidence="7" id="KW-0067">ATP-binding</keyword>
<dbReference type="GO" id="GO:1901888">
    <property type="term" value="P:regulation of cell junction assembly"/>
    <property type="evidence" value="ECO:0007669"/>
    <property type="project" value="TreeGrafter"/>
</dbReference>
<dbReference type="PROSITE" id="PS51285">
    <property type="entry name" value="AGC_KINASE_CTER"/>
    <property type="match status" value="1"/>
</dbReference>
<evidence type="ECO:0000256" key="5">
    <source>
        <dbReference type="ARBA" id="ARBA00022741"/>
    </source>
</evidence>
<evidence type="ECO:0000256" key="7">
    <source>
        <dbReference type="ARBA" id="ARBA00022840"/>
    </source>
</evidence>
<proteinExistence type="predicted"/>
<dbReference type="SMART" id="SM00220">
    <property type="entry name" value="S_TKc"/>
    <property type="match status" value="1"/>
</dbReference>
<dbReference type="Pfam" id="PF00069">
    <property type="entry name" value="Pkinase"/>
    <property type="match status" value="1"/>
</dbReference>
<dbReference type="GO" id="GO:0031032">
    <property type="term" value="P:actomyosin structure organization"/>
    <property type="evidence" value="ECO:0007669"/>
    <property type="project" value="TreeGrafter"/>
</dbReference>
<comment type="catalytic activity">
    <reaction evidence="8">
        <text>L-threonyl-[protein] + ATP = O-phospho-L-threonyl-[protein] + ADP + H(+)</text>
        <dbReference type="Rhea" id="RHEA:46608"/>
        <dbReference type="Rhea" id="RHEA-COMP:11060"/>
        <dbReference type="Rhea" id="RHEA-COMP:11605"/>
        <dbReference type="ChEBI" id="CHEBI:15378"/>
        <dbReference type="ChEBI" id="CHEBI:30013"/>
        <dbReference type="ChEBI" id="CHEBI:30616"/>
        <dbReference type="ChEBI" id="CHEBI:61977"/>
        <dbReference type="ChEBI" id="CHEBI:456216"/>
        <dbReference type="EC" id="2.7.11.1"/>
    </reaction>
</comment>
<gene>
    <name evidence="13" type="ORF">pdam_00025206</name>
</gene>
<protein>
    <recommendedName>
        <fullName evidence="1">non-specific serine/threonine protein kinase</fullName>
        <ecNumber evidence="1">2.7.11.1</ecNumber>
    </recommendedName>
</protein>
<dbReference type="PROSITE" id="PS00108">
    <property type="entry name" value="PROTEIN_KINASE_ST"/>
    <property type="match status" value="1"/>
</dbReference>
<sequence length="284" mass="32000">EKITLSNEEYIIGKFAVVVGGDLVNVMSNYNIPEKWAKFYGAEMVLALDAFHSMGFIHRDVKPKNMLLDKQGHLKLSGFGTCLRMDKDGKVRSDTVVGTPDYISPEVLTSQDGGGYHGRECDWWGVGVSLYELLIGKIMDHKNSLQFPDDIEISKEAKHLLRSFLTDRTQRIGQEGIAEIQNHKFFINDQWEWDTIREATPPVVPELASDDDYSNFDDISDPNSGKEFLQPPEDGNSSSGGGNDSRSKLEAANCRIRDLEVQVSLEMQAKDELDHNYRSEHLTN</sequence>
<organism evidence="13 14">
    <name type="scientific">Pocillopora damicornis</name>
    <name type="common">Cauliflower coral</name>
    <name type="synonym">Millepora damicornis</name>
    <dbReference type="NCBI Taxonomy" id="46731"/>
    <lineage>
        <taxon>Eukaryota</taxon>
        <taxon>Metazoa</taxon>
        <taxon>Cnidaria</taxon>
        <taxon>Anthozoa</taxon>
        <taxon>Hexacorallia</taxon>
        <taxon>Scleractinia</taxon>
        <taxon>Astrocoeniina</taxon>
        <taxon>Pocilloporidae</taxon>
        <taxon>Pocillopora</taxon>
    </lineage>
</organism>
<keyword evidence="3" id="KW-0597">Phosphoprotein</keyword>
<feature type="domain" description="Protein kinase" evidence="11">
    <location>
        <begin position="1"/>
        <end position="186"/>
    </location>
</feature>
<dbReference type="Proteomes" id="UP000275408">
    <property type="component" value="Unassembled WGS sequence"/>
</dbReference>
<evidence type="ECO:0000256" key="8">
    <source>
        <dbReference type="ARBA" id="ARBA00047899"/>
    </source>
</evidence>
<dbReference type="Gene3D" id="3.30.200.20">
    <property type="entry name" value="Phosphorylase Kinase, domain 1"/>
    <property type="match status" value="1"/>
</dbReference>
<dbReference type="InterPro" id="IPR050839">
    <property type="entry name" value="Rho-assoc_Ser/Thr_Kinase"/>
</dbReference>
<accession>A0A3M6URV5</accession>
<dbReference type="InterPro" id="IPR011009">
    <property type="entry name" value="Kinase-like_dom_sf"/>
</dbReference>
<evidence type="ECO:0000256" key="2">
    <source>
        <dbReference type="ARBA" id="ARBA00022527"/>
    </source>
</evidence>
<dbReference type="GO" id="GO:0000281">
    <property type="term" value="P:mitotic cytokinesis"/>
    <property type="evidence" value="ECO:0007669"/>
    <property type="project" value="TreeGrafter"/>
</dbReference>
<dbReference type="GO" id="GO:0048598">
    <property type="term" value="P:embryonic morphogenesis"/>
    <property type="evidence" value="ECO:0007669"/>
    <property type="project" value="TreeGrafter"/>
</dbReference>
<feature type="non-terminal residue" evidence="13">
    <location>
        <position position="1"/>
    </location>
</feature>
<dbReference type="GO" id="GO:0072518">
    <property type="term" value="F:Rho-dependent protein serine/threonine kinase activity"/>
    <property type="evidence" value="ECO:0007669"/>
    <property type="project" value="TreeGrafter"/>
</dbReference>
<dbReference type="PANTHER" id="PTHR22988">
    <property type="entry name" value="MYOTONIC DYSTROPHY S/T KINASE-RELATED"/>
    <property type="match status" value="1"/>
</dbReference>
<dbReference type="PROSITE" id="PS50011">
    <property type="entry name" value="PROTEIN_KINASE_DOM"/>
    <property type="match status" value="1"/>
</dbReference>
<dbReference type="GO" id="GO:0005524">
    <property type="term" value="F:ATP binding"/>
    <property type="evidence" value="ECO:0007669"/>
    <property type="project" value="UniProtKB-KW"/>
</dbReference>
<dbReference type="FunFam" id="1.10.510.10:FF:000024">
    <property type="entry name" value="Probable serine/threonine-protein kinase cot-1"/>
    <property type="match status" value="1"/>
</dbReference>
<evidence type="ECO:0000313" key="13">
    <source>
        <dbReference type="EMBL" id="RMX56406.1"/>
    </source>
</evidence>
<keyword evidence="6" id="KW-0418">Kinase</keyword>
<evidence type="ECO:0000256" key="9">
    <source>
        <dbReference type="ARBA" id="ARBA00048679"/>
    </source>
</evidence>
<evidence type="ECO:0000256" key="6">
    <source>
        <dbReference type="ARBA" id="ARBA00022777"/>
    </source>
</evidence>
<dbReference type="STRING" id="46731.A0A3M6URV5"/>
<evidence type="ECO:0000256" key="10">
    <source>
        <dbReference type="SAM" id="MobiDB-lite"/>
    </source>
</evidence>
<evidence type="ECO:0000259" key="12">
    <source>
        <dbReference type="PROSITE" id="PS51285"/>
    </source>
</evidence>
<feature type="compositionally biased region" description="Acidic residues" evidence="10">
    <location>
        <begin position="208"/>
        <end position="220"/>
    </location>
</feature>
<keyword evidence="5" id="KW-0547">Nucleotide-binding</keyword>
<comment type="catalytic activity">
    <reaction evidence="9">
        <text>L-seryl-[protein] + ATP = O-phospho-L-seryl-[protein] + ADP + H(+)</text>
        <dbReference type="Rhea" id="RHEA:17989"/>
        <dbReference type="Rhea" id="RHEA-COMP:9863"/>
        <dbReference type="Rhea" id="RHEA-COMP:11604"/>
        <dbReference type="ChEBI" id="CHEBI:15378"/>
        <dbReference type="ChEBI" id="CHEBI:29999"/>
        <dbReference type="ChEBI" id="CHEBI:30616"/>
        <dbReference type="ChEBI" id="CHEBI:83421"/>
        <dbReference type="ChEBI" id="CHEBI:456216"/>
        <dbReference type="EC" id="2.7.11.1"/>
    </reaction>
</comment>
<keyword evidence="2" id="KW-0723">Serine/threonine-protein kinase</keyword>
<dbReference type="AlphaFoldDB" id="A0A3M6URV5"/>
<keyword evidence="14" id="KW-1185">Reference proteome</keyword>
<dbReference type="PANTHER" id="PTHR22988:SF73">
    <property type="entry name" value="RHO-ASSOCIATED PROTEIN KINASE"/>
    <property type="match status" value="1"/>
</dbReference>
<evidence type="ECO:0000256" key="3">
    <source>
        <dbReference type="ARBA" id="ARBA00022553"/>
    </source>
</evidence>
<dbReference type="EMBL" id="RCHS01000845">
    <property type="protein sequence ID" value="RMX56406.1"/>
    <property type="molecule type" value="Genomic_DNA"/>
</dbReference>
<reference evidence="13 14" key="1">
    <citation type="journal article" date="2018" name="Sci. Rep.">
        <title>Comparative analysis of the Pocillopora damicornis genome highlights role of immune system in coral evolution.</title>
        <authorList>
            <person name="Cunning R."/>
            <person name="Bay R.A."/>
            <person name="Gillette P."/>
            <person name="Baker A.C."/>
            <person name="Traylor-Knowles N."/>
        </authorList>
    </citation>
    <scope>NUCLEOTIDE SEQUENCE [LARGE SCALE GENOMIC DNA]</scope>
    <source>
        <strain evidence="13">RSMAS</strain>
        <tissue evidence="13">Whole animal</tissue>
    </source>
</reference>
<evidence type="ECO:0000259" key="11">
    <source>
        <dbReference type="PROSITE" id="PS50011"/>
    </source>
</evidence>
<feature type="domain" description="AGC-kinase C-terminal" evidence="12">
    <location>
        <begin position="189"/>
        <end position="284"/>
    </location>
</feature>
<dbReference type="GO" id="GO:0007266">
    <property type="term" value="P:Rho protein signal transduction"/>
    <property type="evidence" value="ECO:0007669"/>
    <property type="project" value="TreeGrafter"/>
</dbReference>
<dbReference type="Gene3D" id="1.10.510.10">
    <property type="entry name" value="Transferase(Phosphotransferase) domain 1"/>
    <property type="match status" value="1"/>
</dbReference>
<dbReference type="GO" id="GO:0005856">
    <property type="term" value="C:cytoskeleton"/>
    <property type="evidence" value="ECO:0007669"/>
    <property type="project" value="TreeGrafter"/>
</dbReference>
<feature type="region of interest" description="Disordered" evidence="10">
    <location>
        <begin position="205"/>
        <end position="251"/>
    </location>
</feature>
<comment type="caution">
    <text evidence="13">The sequence shown here is derived from an EMBL/GenBank/DDBJ whole genome shotgun (WGS) entry which is preliminary data.</text>
</comment>
<evidence type="ECO:0000313" key="14">
    <source>
        <dbReference type="Proteomes" id="UP000275408"/>
    </source>
</evidence>
<dbReference type="GO" id="GO:0005737">
    <property type="term" value="C:cytoplasm"/>
    <property type="evidence" value="ECO:0007669"/>
    <property type="project" value="TreeGrafter"/>
</dbReference>
<evidence type="ECO:0000256" key="1">
    <source>
        <dbReference type="ARBA" id="ARBA00012513"/>
    </source>
</evidence>
<name>A0A3M6URV5_POCDA</name>
<dbReference type="InterPro" id="IPR000961">
    <property type="entry name" value="AGC-kinase_C"/>
</dbReference>